<dbReference type="STRING" id="402734.SAMN05660918_0302"/>
<protein>
    <recommendedName>
        <fullName evidence="3">DUF4920 domain-containing protein</fullName>
    </recommendedName>
</protein>
<dbReference type="Proteomes" id="UP000199702">
    <property type="component" value="Unassembled WGS sequence"/>
</dbReference>
<proteinExistence type="predicted"/>
<dbReference type="EMBL" id="FNYA01000001">
    <property type="protein sequence ID" value="SEI39210.1"/>
    <property type="molecule type" value="Genomic_DNA"/>
</dbReference>
<evidence type="ECO:0000313" key="1">
    <source>
        <dbReference type="EMBL" id="SEI39210.1"/>
    </source>
</evidence>
<evidence type="ECO:0000313" key="2">
    <source>
        <dbReference type="Proteomes" id="UP000199702"/>
    </source>
</evidence>
<name>A0A1H6QID9_9FLAO</name>
<gene>
    <name evidence="1" type="ORF">SAMN05660918_0302</name>
</gene>
<dbReference type="OrthoDB" id="129527at2"/>
<accession>A0A1H6QID9</accession>
<reference evidence="2" key="1">
    <citation type="submission" date="2016-10" db="EMBL/GenBank/DDBJ databases">
        <authorList>
            <person name="Varghese N."/>
            <person name="Submissions S."/>
        </authorList>
    </citation>
    <scope>NUCLEOTIDE SEQUENCE [LARGE SCALE GENOMIC DNA]</scope>
    <source>
        <strain evidence="2">DSM 17934</strain>
    </source>
</reference>
<dbReference type="InterPro" id="IPR032577">
    <property type="entry name" value="DUF4920"/>
</dbReference>
<sequence length="164" mass="18156">MKKIVVIAALSVVLVSCNKKEETIVKSESKMTYASFGDKITADNSITKDEMLAKYKTLKAGDTLNVKVATKINEICQNKGCWMTLDLGNSEKAFVKFKDYGFFVPMNAQKRESVVEGKAFVEETPVAELKHYAEDEGKSAEEIAKITAPKTEYKFLANGVLIAK</sequence>
<keyword evidence="2" id="KW-1185">Reference proteome</keyword>
<dbReference type="Pfam" id="PF16267">
    <property type="entry name" value="DUF4920"/>
    <property type="match status" value="1"/>
</dbReference>
<dbReference type="AlphaFoldDB" id="A0A1H6QID9"/>
<dbReference type="RefSeq" id="WP_091306705.1">
    <property type="nucleotide sequence ID" value="NZ_CBCSJU010000001.1"/>
</dbReference>
<evidence type="ECO:0008006" key="3">
    <source>
        <dbReference type="Google" id="ProtNLM"/>
    </source>
</evidence>
<organism evidence="1 2">
    <name type="scientific">Flavobacterium terrigena</name>
    <dbReference type="NCBI Taxonomy" id="402734"/>
    <lineage>
        <taxon>Bacteria</taxon>
        <taxon>Pseudomonadati</taxon>
        <taxon>Bacteroidota</taxon>
        <taxon>Flavobacteriia</taxon>
        <taxon>Flavobacteriales</taxon>
        <taxon>Flavobacteriaceae</taxon>
        <taxon>Flavobacterium</taxon>
    </lineage>
</organism>
<dbReference type="PROSITE" id="PS51257">
    <property type="entry name" value="PROKAR_LIPOPROTEIN"/>
    <property type="match status" value="1"/>
</dbReference>